<protein>
    <submittedName>
        <fullName evidence="1">Uncharacterized protein</fullName>
    </submittedName>
</protein>
<evidence type="ECO:0000313" key="1">
    <source>
        <dbReference type="EMBL" id="MDO1536361.1"/>
    </source>
</evidence>
<keyword evidence="2" id="KW-1185">Reference proteome</keyword>
<name>A0ABT8SFV1_9BURK</name>
<dbReference type="RefSeq" id="WP_301814381.1">
    <property type="nucleotide sequence ID" value="NZ_JAUJZH010000027.1"/>
</dbReference>
<gene>
    <name evidence="1" type="ORF">Q2T77_29155</name>
</gene>
<organism evidence="1 2">
    <name type="scientific">Variovorax ginsengisoli</name>
    <dbReference type="NCBI Taxonomy" id="363844"/>
    <lineage>
        <taxon>Bacteria</taxon>
        <taxon>Pseudomonadati</taxon>
        <taxon>Pseudomonadota</taxon>
        <taxon>Betaproteobacteria</taxon>
        <taxon>Burkholderiales</taxon>
        <taxon>Comamonadaceae</taxon>
        <taxon>Variovorax</taxon>
    </lineage>
</organism>
<dbReference type="Proteomes" id="UP001169027">
    <property type="component" value="Unassembled WGS sequence"/>
</dbReference>
<comment type="caution">
    <text evidence="1">The sequence shown here is derived from an EMBL/GenBank/DDBJ whole genome shotgun (WGS) entry which is preliminary data.</text>
</comment>
<sequence>MNPNSAAKDSIVADTNERLRSAATVFADLRTRRAGPRIGTLSNRPIHDFIESDGARWIFDGKNFAGRVLATSDIVHHQAVYSQVTR</sequence>
<accession>A0ABT8SFV1</accession>
<evidence type="ECO:0000313" key="2">
    <source>
        <dbReference type="Proteomes" id="UP001169027"/>
    </source>
</evidence>
<reference evidence="1" key="1">
    <citation type="submission" date="2023-06" db="EMBL/GenBank/DDBJ databases">
        <authorList>
            <person name="Jiang Y."/>
            <person name="Liu Q."/>
        </authorList>
    </citation>
    <scope>NUCLEOTIDE SEQUENCE</scope>
    <source>
        <strain evidence="1">CGMCC 1.12090</strain>
    </source>
</reference>
<dbReference type="EMBL" id="JAUKVY010000027">
    <property type="protein sequence ID" value="MDO1536361.1"/>
    <property type="molecule type" value="Genomic_DNA"/>
</dbReference>
<proteinExistence type="predicted"/>